<sequence>MKLILEASIAFAAYLVISAEEGSIRNKRSSGTNGAYSSRIIERASSETAPTTTLSGCRQSSIAIPSFRNSGFERTSRLIFSSPLSCMWALMRFQRSVPVPTGTVDLTTMKHEWSMHEPILSSALSTCARSALPSLEGGVPTAMKQSWAFSSPSLMSVEKVSLPSFMFFFTRSSSPGSYMGIIPRLSSSILFLSMSTQQTSFPFSAKQVPVTRPT</sequence>
<dbReference type="EMBL" id="VSSQ01027403">
    <property type="protein sequence ID" value="MPM76636.1"/>
    <property type="molecule type" value="Genomic_DNA"/>
</dbReference>
<gene>
    <name evidence="1" type="ORF">SDC9_123635</name>
</gene>
<protein>
    <submittedName>
        <fullName evidence="1">Uncharacterized protein</fullName>
    </submittedName>
</protein>
<comment type="caution">
    <text evidence="1">The sequence shown here is derived from an EMBL/GenBank/DDBJ whole genome shotgun (WGS) entry which is preliminary data.</text>
</comment>
<accession>A0A645CI50</accession>
<organism evidence="1">
    <name type="scientific">bioreactor metagenome</name>
    <dbReference type="NCBI Taxonomy" id="1076179"/>
    <lineage>
        <taxon>unclassified sequences</taxon>
        <taxon>metagenomes</taxon>
        <taxon>ecological metagenomes</taxon>
    </lineage>
</organism>
<proteinExistence type="predicted"/>
<reference evidence="1" key="1">
    <citation type="submission" date="2019-08" db="EMBL/GenBank/DDBJ databases">
        <authorList>
            <person name="Kucharzyk K."/>
            <person name="Murdoch R.W."/>
            <person name="Higgins S."/>
            <person name="Loffler F."/>
        </authorList>
    </citation>
    <scope>NUCLEOTIDE SEQUENCE</scope>
</reference>
<name>A0A645CI50_9ZZZZ</name>
<dbReference type="AlphaFoldDB" id="A0A645CI50"/>
<evidence type="ECO:0000313" key="1">
    <source>
        <dbReference type="EMBL" id="MPM76636.1"/>
    </source>
</evidence>